<comment type="caution">
    <text evidence="1">The sequence shown here is derived from an EMBL/GenBank/DDBJ whole genome shotgun (WGS) entry which is preliminary data.</text>
</comment>
<name>A0A2T5XXB9_9FLAO</name>
<organism evidence="1 2">
    <name type="scientific">Capnocytophaga leadbetteri</name>
    <dbReference type="NCBI Taxonomy" id="327575"/>
    <lineage>
        <taxon>Bacteria</taxon>
        <taxon>Pseudomonadati</taxon>
        <taxon>Bacteroidota</taxon>
        <taxon>Flavobacteriia</taxon>
        <taxon>Flavobacteriales</taxon>
        <taxon>Flavobacteriaceae</taxon>
        <taxon>Capnocytophaga</taxon>
    </lineage>
</organism>
<evidence type="ECO:0000313" key="2">
    <source>
        <dbReference type="Proteomes" id="UP000243985"/>
    </source>
</evidence>
<dbReference type="EMBL" id="QBKG01000002">
    <property type="protein sequence ID" value="PTX08094.1"/>
    <property type="molecule type" value="Genomic_DNA"/>
</dbReference>
<reference evidence="1 2" key="1">
    <citation type="submission" date="2018-04" db="EMBL/GenBank/DDBJ databases">
        <title>Genomic Encyclopedia of Archaeal and Bacterial Type Strains, Phase II (KMG-II): from individual species to whole genera.</title>
        <authorList>
            <person name="Goeker M."/>
        </authorList>
    </citation>
    <scope>NUCLEOTIDE SEQUENCE [LARGE SCALE GENOMIC DNA]</scope>
    <source>
        <strain evidence="1 2">DSM 22902</strain>
    </source>
</reference>
<sequence length="163" mass="18170">MSIDRELVEGIRQIGKRKTPTIAVEVVSVEKGNGTCEVKDDELQYTVRLASVINDNAERFYLFPKVGSSVLIASIGEDENRYYVVAYSEIESVSLRIEDTQLTIDKAGVHLQRGEVDFKSLLNELLNELKTAVIQTPAGPGNFAPNNVVKFDEINNKINELLQ</sequence>
<gene>
    <name evidence="1" type="ORF">C8P65_102136</name>
</gene>
<dbReference type="RefSeq" id="WP_107781381.1">
    <property type="nucleotide sequence ID" value="NZ_QBKG01000002.1"/>
</dbReference>
<proteinExistence type="predicted"/>
<evidence type="ECO:0000313" key="1">
    <source>
        <dbReference type="EMBL" id="PTX08094.1"/>
    </source>
</evidence>
<dbReference type="GeneID" id="84580110"/>
<dbReference type="Proteomes" id="UP000243985">
    <property type="component" value="Unassembled WGS sequence"/>
</dbReference>
<protein>
    <submittedName>
        <fullName evidence="1">Uncharacterized protein</fullName>
    </submittedName>
</protein>
<dbReference type="AlphaFoldDB" id="A0A2T5XXB9"/>
<accession>A0A2T5XXB9</accession>